<dbReference type="EMBL" id="JAHUZD010000143">
    <property type="protein sequence ID" value="KAI3402590.1"/>
    <property type="molecule type" value="Genomic_DNA"/>
</dbReference>
<dbReference type="Gene3D" id="3.40.50.720">
    <property type="entry name" value="NAD(P)-binding Rossmann-like Domain"/>
    <property type="match status" value="1"/>
</dbReference>
<dbReference type="CDD" id="cd08290">
    <property type="entry name" value="ETR"/>
    <property type="match status" value="1"/>
</dbReference>
<proteinExistence type="inferred from homology"/>
<dbReference type="GO" id="GO:0005739">
    <property type="term" value="C:mitochondrion"/>
    <property type="evidence" value="ECO:0007669"/>
    <property type="project" value="UniProtKB-SubCell"/>
</dbReference>
<evidence type="ECO:0000313" key="14">
    <source>
        <dbReference type="EMBL" id="KAI3402590.1"/>
    </source>
</evidence>
<evidence type="ECO:0000256" key="2">
    <source>
        <dbReference type="ARBA" id="ARBA00010371"/>
    </source>
</evidence>
<dbReference type="InterPro" id="IPR051034">
    <property type="entry name" value="Mito_Enoyl-ACP_Reductase"/>
</dbReference>
<keyword evidence="10" id="KW-0275">Fatty acid biosynthesis</keyword>
<comment type="catalytic activity">
    <reaction evidence="12">
        <text>a 2,3-saturated acyl-[ACP] + NADP(+) = a (2E)-enoyl-[ACP] + NADPH + H(+)</text>
        <dbReference type="Rhea" id="RHEA:22564"/>
        <dbReference type="Rhea" id="RHEA-COMP:9925"/>
        <dbReference type="Rhea" id="RHEA-COMP:9926"/>
        <dbReference type="ChEBI" id="CHEBI:15378"/>
        <dbReference type="ChEBI" id="CHEBI:57783"/>
        <dbReference type="ChEBI" id="CHEBI:58349"/>
        <dbReference type="ChEBI" id="CHEBI:78784"/>
        <dbReference type="ChEBI" id="CHEBI:78785"/>
        <dbReference type="EC" id="1.3.1.104"/>
    </reaction>
</comment>
<dbReference type="Gene3D" id="3.90.180.10">
    <property type="entry name" value="Medium-chain alcohol dehydrogenases, catalytic domain"/>
    <property type="match status" value="1"/>
</dbReference>
<evidence type="ECO:0000256" key="5">
    <source>
        <dbReference type="ARBA" id="ARBA00022857"/>
    </source>
</evidence>
<dbReference type="PANTHER" id="PTHR43981:SF2">
    <property type="entry name" value="ENOYL-[ACYL-CARRIER-PROTEIN] REDUCTASE, MITOCHONDRIAL"/>
    <property type="match status" value="1"/>
</dbReference>
<keyword evidence="4" id="KW-0276">Fatty acid metabolism</keyword>
<dbReference type="InterPro" id="IPR013149">
    <property type="entry name" value="ADH-like_C"/>
</dbReference>
<dbReference type="InterPro" id="IPR011032">
    <property type="entry name" value="GroES-like_sf"/>
</dbReference>
<dbReference type="InterPro" id="IPR020843">
    <property type="entry name" value="ER"/>
</dbReference>
<keyword evidence="8" id="KW-0443">Lipid metabolism</keyword>
<keyword evidence="6" id="KW-0809">Transit peptide</keyword>
<organism evidence="14 15">
    <name type="scientific">Candida oxycetoniae</name>
    <dbReference type="NCBI Taxonomy" id="497107"/>
    <lineage>
        <taxon>Eukaryota</taxon>
        <taxon>Fungi</taxon>
        <taxon>Dikarya</taxon>
        <taxon>Ascomycota</taxon>
        <taxon>Saccharomycotina</taxon>
        <taxon>Pichiomycetes</taxon>
        <taxon>Debaryomycetaceae</taxon>
        <taxon>Candida/Lodderomyces clade</taxon>
        <taxon>Candida</taxon>
    </lineage>
</organism>
<accession>A0AAI9WVU0</accession>
<evidence type="ECO:0000256" key="12">
    <source>
        <dbReference type="ARBA" id="ARBA00048843"/>
    </source>
</evidence>
<dbReference type="AlphaFoldDB" id="A0AAI9WVU0"/>
<evidence type="ECO:0000256" key="9">
    <source>
        <dbReference type="ARBA" id="ARBA00023128"/>
    </source>
</evidence>
<evidence type="ECO:0000256" key="7">
    <source>
        <dbReference type="ARBA" id="ARBA00023002"/>
    </source>
</evidence>
<comment type="caution">
    <text evidence="14">The sequence shown here is derived from an EMBL/GenBank/DDBJ whole genome shotgun (WGS) entry which is preliminary data.</text>
</comment>
<dbReference type="GeneID" id="73382297"/>
<evidence type="ECO:0000259" key="13">
    <source>
        <dbReference type="SMART" id="SM00829"/>
    </source>
</evidence>
<dbReference type="PANTHER" id="PTHR43981">
    <property type="entry name" value="ENOYL-[ACYL-CARRIER-PROTEIN] REDUCTASE, MITOCHONDRIAL"/>
    <property type="match status" value="1"/>
</dbReference>
<dbReference type="SMART" id="SM00829">
    <property type="entry name" value="PKS_ER"/>
    <property type="match status" value="1"/>
</dbReference>
<evidence type="ECO:0000256" key="3">
    <source>
        <dbReference type="ARBA" id="ARBA00022516"/>
    </source>
</evidence>
<keyword evidence="5" id="KW-0521">NADP</keyword>
<sequence length="373" mass="41067">MITAQAVLYQQHGEPQEVLFTHSFKIDDENLKPDAVVVKTLASPVNPSDINQIQGVYPSKPPKTLDFGTEEPAAPCGNEGLFEVLKVGENVKDFQPGDWVIPSNVNFGTWRTHALGTVSNFIKLPNPAQTQQQNDPAKKGLTVSQAATISVNPPTAYLMLTHYVKLRSGKDWFVQNGGTSAVGKYASQIGKLLGINSISVVRDRDDLDETREKLKQLGATIVISEKENLSREVSADIKSRVKETQGEVKLALNCVGSKSSQGIAKKLNHNGLMLTYGGMSMQPVSIPTSLFIFKNIICAGFWVTELLKNNPELKKKTLAQIVEWYETGKLSDAPTNKIQFNEDAKEELHSLYLRGINDKNGKQLITYNIGVNE</sequence>
<evidence type="ECO:0000256" key="10">
    <source>
        <dbReference type="ARBA" id="ARBA00023160"/>
    </source>
</evidence>
<dbReference type="RefSeq" id="XP_049178337.1">
    <property type="nucleotide sequence ID" value="XM_049326146.1"/>
</dbReference>
<keyword evidence="9" id="KW-0496">Mitochondrion</keyword>
<evidence type="ECO:0000256" key="1">
    <source>
        <dbReference type="ARBA" id="ARBA00004173"/>
    </source>
</evidence>
<dbReference type="SUPFAM" id="SSF51735">
    <property type="entry name" value="NAD(P)-binding Rossmann-fold domains"/>
    <property type="match status" value="1"/>
</dbReference>
<gene>
    <name evidence="14" type="ORF">KGF56_004682</name>
</gene>
<keyword evidence="7" id="KW-0560">Oxidoreductase</keyword>
<dbReference type="SUPFAM" id="SSF50129">
    <property type="entry name" value="GroES-like"/>
    <property type="match status" value="1"/>
</dbReference>
<name>A0AAI9WVU0_9ASCO</name>
<keyword evidence="3" id="KW-0444">Lipid biosynthesis</keyword>
<dbReference type="Pfam" id="PF08240">
    <property type="entry name" value="ADH_N"/>
    <property type="match status" value="1"/>
</dbReference>
<keyword evidence="15" id="KW-1185">Reference proteome</keyword>
<dbReference type="Proteomes" id="UP001202479">
    <property type="component" value="Unassembled WGS sequence"/>
</dbReference>
<comment type="similarity">
    <text evidence="2">Belongs to the zinc-containing alcohol dehydrogenase family. Quinone oxidoreductase subfamily.</text>
</comment>
<feature type="domain" description="Enoyl reductase (ER)" evidence="13">
    <location>
        <begin position="13"/>
        <end position="365"/>
    </location>
</feature>
<evidence type="ECO:0000256" key="11">
    <source>
        <dbReference type="ARBA" id="ARBA00038963"/>
    </source>
</evidence>
<evidence type="ECO:0000313" key="15">
    <source>
        <dbReference type="Proteomes" id="UP001202479"/>
    </source>
</evidence>
<dbReference type="GO" id="GO:0006633">
    <property type="term" value="P:fatty acid biosynthetic process"/>
    <property type="evidence" value="ECO:0007669"/>
    <property type="project" value="UniProtKB-KW"/>
</dbReference>
<evidence type="ECO:0000256" key="8">
    <source>
        <dbReference type="ARBA" id="ARBA00023098"/>
    </source>
</evidence>
<dbReference type="InterPro" id="IPR013154">
    <property type="entry name" value="ADH-like_N"/>
</dbReference>
<reference evidence="14" key="1">
    <citation type="journal article" date="2022" name="DNA Res.">
        <title>Genome analysis of five recently described species of the CUG-Ser clade uncovers Candida theae as a new hybrid lineage with pathogenic potential in the Candida parapsilosis species complex.</title>
        <authorList>
            <person name="Mixao V."/>
            <person name="Del Olmo V."/>
            <person name="Hegedusova E."/>
            <person name="Saus E."/>
            <person name="Pryszcz L."/>
            <person name="Cillingova A."/>
            <person name="Nosek J."/>
            <person name="Gabaldon T."/>
        </authorList>
    </citation>
    <scope>NUCLEOTIDE SEQUENCE</scope>
    <source>
        <strain evidence="14">CBS 10844</strain>
    </source>
</reference>
<protein>
    <recommendedName>
        <fullName evidence="11">enoyl-[acyl-carrier-protein] reductase</fullName>
        <ecNumber evidence="11">1.3.1.104</ecNumber>
    </recommendedName>
</protein>
<dbReference type="GO" id="GO:0141148">
    <property type="term" value="F:enoyl-[acyl-carrier-protein] reductase (NADPH) activity"/>
    <property type="evidence" value="ECO:0007669"/>
    <property type="project" value="UniProtKB-EC"/>
</dbReference>
<dbReference type="InterPro" id="IPR036291">
    <property type="entry name" value="NAD(P)-bd_dom_sf"/>
</dbReference>
<dbReference type="Pfam" id="PF00107">
    <property type="entry name" value="ADH_zinc_N"/>
    <property type="match status" value="1"/>
</dbReference>
<dbReference type="FunFam" id="3.40.50.720:FF:000112">
    <property type="entry name" value="Enoyl-[acyl-carrier-protein] reductase 1, mitochondrial"/>
    <property type="match status" value="1"/>
</dbReference>
<evidence type="ECO:0000256" key="6">
    <source>
        <dbReference type="ARBA" id="ARBA00022946"/>
    </source>
</evidence>
<comment type="subcellular location">
    <subcellularLocation>
        <location evidence="1">Mitochondrion</location>
    </subcellularLocation>
</comment>
<dbReference type="EC" id="1.3.1.104" evidence="11"/>
<evidence type="ECO:0000256" key="4">
    <source>
        <dbReference type="ARBA" id="ARBA00022832"/>
    </source>
</evidence>